<evidence type="ECO:0000313" key="2">
    <source>
        <dbReference type="Proteomes" id="UP001237642"/>
    </source>
</evidence>
<reference evidence="1" key="2">
    <citation type="submission" date="2023-05" db="EMBL/GenBank/DDBJ databases">
        <authorList>
            <person name="Schelkunov M.I."/>
        </authorList>
    </citation>
    <scope>NUCLEOTIDE SEQUENCE</scope>
    <source>
        <strain evidence="1">Hsosn_3</strain>
        <tissue evidence="1">Leaf</tissue>
    </source>
</reference>
<organism evidence="1 2">
    <name type="scientific">Heracleum sosnowskyi</name>
    <dbReference type="NCBI Taxonomy" id="360622"/>
    <lineage>
        <taxon>Eukaryota</taxon>
        <taxon>Viridiplantae</taxon>
        <taxon>Streptophyta</taxon>
        <taxon>Embryophyta</taxon>
        <taxon>Tracheophyta</taxon>
        <taxon>Spermatophyta</taxon>
        <taxon>Magnoliopsida</taxon>
        <taxon>eudicotyledons</taxon>
        <taxon>Gunneridae</taxon>
        <taxon>Pentapetalae</taxon>
        <taxon>asterids</taxon>
        <taxon>campanulids</taxon>
        <taxon>Apiales</taxon>
        <taxon>Apiaceae</taxon>
        <taxon>Apioideae</taxon>
        <taxon>apioid superclade</taxon>
        <taxon>Tordylieae</taxon>
        <taxon>Tordyliinae</taxon>
        <taxon>Heracleum</taxon>
    </lineage>
</organism>
<evidence type="ECO:0000313" key="1">
    <source>
        <dbReference type="EMBL" id="KAK1382907.1"/>
    </source>
</evidence>
<sequence>MAAPIADPAPPIADPAPLSELRDVYAGNLVDSFELLETLAIQYPLIAIDLEFSDRLDERRISPGYCVAAYDAISRFVTGVLIGENGFLYMLAKFSPYSTFRWLKLTVEKLFKKFANPRRKTFSDGSEKEARRDLWEISFSYNLQKLMYSITRFNYISTLVQ</sequence>
<accession>A0AAD8MS32</accession>
<protein>
    <submittedName>
        <fullName evidence="1">Uncharacterized protein</fullName>
    </submittedName>
</protein>
<reference evidence="1" key="1">
    <citation type="submission" date="2023-02" db="EMBL/GenBank/DDBJ databases">
        <title>Genome of toxic invasive species Heracleum sosnowskyi carries increased number of genes despite the absence of recent whole-genome duplications.</title>
        <authorList>
            <person name="Schelkunov M."/>
            <person name="Shtratnikova V."/>
            <person name="Makarenko M."/>
            <person name="Klepikova A."/>
            <person name="Omelchenko D."/>
            <person name="Novikova G."/>
            <person name="Obukhova E."/>
            <person name="Bogdanov V."/>
            <person name="Penin A."/>
            <person name="Logacheva M."/>
        </authorList>
    </citation>
    <scope>NUCLEOTIDE SEQUENCE</scope>
    <source>
        <strain evidence="1">Hsosn_3</strain>
        <tissue evidence="1">Leaf</tissue>
    </source>
</reference>
<dbReference type="Proteomes" id="UP001237642">
    <property type="component" value="Unassembled WGS sequence"/>
</dbReference>
<gene>
    <name evidence="1" type="ORF">POM88_020642</name>
</gene>
<name>A0AAD8MS32_9APIA</name>
<dbReference type="EMBL" id="JAUIZM010000005">
    <property type="protein sequence ID" value="KAK1382907.1"/>
    <property type="molecule type" value="Genomic_DNA"/>
</dbReference>
<proteinExistence type="predicted"/>
<keyword evidence="2" id="KW-1185">Reference proteome</keyword>
<comment type="caution">
    <text evidence="1">The sequence shown here is derived from an EMBL/GenBank/DDBJ whole genome shotgun (WGS) entry which is preliminary data.</text>
</comment>
<dbReference type="AlphaFoldDB" id="A0AAD8MS32"/>